<evidence type="ECO:0000259" key="1">
    <source>
        <dbReference type="Pfam" id="PF04389"/>
    </source>
</evidence>
<comment type="caution">
    <text evidence="2">The sequence shown here is derived from an EMBL/GenBank/DDBJ whole genome shotgun (WGS) entry which is preliminary data.</text>
</comment>
<keyword evidence="3" id="KW-1185">Reference proteome</keyword>
<dbReference type="AlphaFoldDB" id="A0A4R7Q749"/>
<dbReference type="InterPro" id="IPR007484">
    <property type="entry name" value="Peptidase_M28"/>
</dbReference>
<dbReference type="SUPFAM" id="SSF53187">
    <property type="entry name" value="Zn-dependent exopeptidases"/>
    <property type="match status" value="1"/>
</dbReference>
<dbReference type="Proteomes" id="UP000294689">
    <property type="component" value="Unassembled WGS sequence"/>
</dbReference>
<dbReference type="GO" id="GO:0006508">
    <property type="term" value="P:proteolysis"/>
    <property type="evidence" value="ECO:0007669"/>
    <property type="project" value="InterPro"/>
</dbReference>
<dbReference type="InterPro" id="IPR045175">
    <property type="entry name" value="M28_fam"/>
</dbReference>
<dbReference type="GO" id="GO:0008235">
    <property type="term" value="F:metalloexopeptidase activity"/>
    <property type="evidence" value="ECO:0007669"/>
    <property type="project" value="InterPro"/>
</dbReference>
<dbReference type="Gene3D" id="3.40.630.10">
    <property type="entry name" value="Zn peptidases"/>
    <property type="match status" value="1"/>
</dbReference>
<dbReference type="PANTHER" id="PTHR12147:SF26">
    <property type="entry name" value="PEPTIDASE M28 DOMAIN-CONTAINING PROTEIN"/>
    <property type="match status" value="1"/>
</dbReference>
<reference evidence="2 3" key="1">
    <citation type="submission" date="2019-03" db="EMBL/GenBank/DDBJ databases">
        <title>Genomic Encyclopedia of Archaeal and Bacterial Type Strains, Phase II (KMG-II): from individual species to whole genera.</title>
        <authorList>
            <person name="Goeker M."/>
        </authorList>
    </citation>
    <scope>NUCLEOTIDE SEQUENCE [LARGE SCALE GENOMIC DNA]</scope>
    <source>
        <strain evidence="2 3">DSM 28135</strain>
    </source>
</reference>
<name>A0A4R7Q749_9FLAO</name>
<proteinExistence type="predicted"/>
<sequence>MLYWDFLVPYILNHPIMMHKTCLTIFVLLCYTTLIKAQVTEQQINIEQHYSFNPDSLIHHIKTLSSDAFEGRRTGTAGAEKAKQYIINKFRSLNVTPLIQDYQQPFTFTTRGKTYKAINVLGLIKGSKKPEEYIVISAHYDHEGIQNNQIYNGADDDASGVAALFAFAEYFENHLPTHSVILAAFDAEELGISGSHYYVNNSIVPLNKIKLNINMDMISRNDKNELYAVGTAYNTALKSVISNYKSATDLTLLMGHDGQDGKQNWTHASDHAPFHKKKIPFLYFGVEDHKDYHKPSDTFENIHPEFYKNAVKAIISIFGTVDAMQL</sequence>
<evidence type="ECO:0000313" key="3">
    <source>
        <dbReference type="Proteomes" id="UP000294689"/>
    </source>
</evidence>
<feature type="domain" description="Peptidase M28" evidence="1">
    <location>
        <begin position="119"/>
        <end position="315"/>
    </location>
</feature>
<organism evidence="2 3">
    <name type="scientific">Gelidibacter sediminis</name>
    <dbReference type="NCBI Taxonomy" id="1608710"/>
    <lineage>
        <taxon>Bacteria</taxon>
        <taxon>Pseudomonadati</taxon>
        <taxon>Bacteroidota</taxon>
        <taxon>Flavobacteriia</taxon>
        <taxon>Flavobacteriales</taxon>
        <taxon>Flavobacteriaceae</taxon>
        <taxon>Gelidibacter</taxon>
    </lineage>
</organism>
<dbReference type="EMBL" id="SOBW01000007">
    <property type="protein sequence ID" value="TDU43368.1"/>
    <property type="molecule type" value="Genomic_DNA"/>
</dbReference>
<protein>
    <submittedName>
        <fullName evidence="2">Peptidase M28-like protein</fullName>
    </submittedName>
</protein>
<evidence type="ECO:0000313" key="2">
    <source>
        <dbReference type="EMBL" id="TDU43368.1"/>
    </source>
</evidence>
<dbReference type="Pfam" id="PF04389">
    <property type="entry name" value="Peptidase_M28"/>
    <property type="match status" value="1"/>
</dbReference>
<gene>
    <name evidence="2" type="ORF">BXY82_0779</name>
</gene>
<dbReference type="PANTHER" id="PTHR12147">
    <property type="entry name" value="METALLOPEPTIDASE M28 FAMILY MEMBER"/>
    <property type="match status" value="1"/>
</dbReference>
<accession>A0A4R7Q749</accession>